<name>A0A2K9LNL2_9GAMM</name>
<evidence type="ECO:0000313" key="2">
    <source>
        <dbReference type="EMBL" id="AUM13959.1"/>
    </source>
</evidence>
<dbReference type="RefSeq" id="WP_101895334.1">
    <property type="nucleotide sequence ID" value="NZ_CP022684.1"/>
</dbReference>
<evidence type="ECO:0008006" key="4">
    <source>
        <dbReference type="Google" id="ProtNLM"/>
    </source>
</evidence>
<dbReference type="PANTHER" id="PTHR28026:SF9">
    <property type="entry name" value="2-HYDROXY-PALMITIC ACID DIOXYGENASE MPO1"/>
    <property type="match status" value="1"/>
</dbReference>
<feature type="transmembrane region" description="Helical" evidence="1">
    <location>
        <begin position="46"/>
        <end position="65"/>
    </location>
</feature>
<evidence type="ECO:0000313" key="3">
    <source>
        <dbReference type="Proteomes" id="UP000235116"/>
    </source>
</evidence>
<dbReference type="EMBL" id="CP022684">
    <property type="protein sequence ID" value="AUM13959.1"/>
    <property type="molecule type" value="Genomic_DNA"/>
</dbReference>
<dbReference type="GO" id="GO:0046521">
    <property type="term" value="P:sphingoid catabolic process"/>
    <property type="evidence" value="ECO:0007669"/>
    <property type="project" value="TreeGrafter"/>
</dbReference>
<evidence type="ECO:0000256" key="1">
    <source>
        <dbReference type="SAM" id="Phobius"/>
    </source>
</evidence>
<keyword evidence="1" id="KW-0812">Transmembrane</keyword>
<dbReference type="AlphaFoldDB" id="A0A2K9LNL2"/>
<dbReference type="Proteomes" id="UP000235116">
    <property type="component" value="Chromosome"/>
</dbReference>
<keyword evidence="1" id="KW-1133">Transmembrane helix</keyword>
<dbReference type="GO" id="GO:0016020">
    <property type="term" value="C:membrane"/>
    <property type="evidence" value="ECO:0007669"/>
    <property type="project" value="GOC"/>
</dbReference>
<gene>
    <name evidence="2" type="ORF">Kalk_16660</name>
</gene>
<dbReference type="PANTHER" id="PTHR28026">
    <property type="entry name" value="DUF962 DOMAIN PROTEIN (AFU_ORTHOLOGUE AFUA_8G05310)"/>
    <property type="match status" value="1"/>
</dbReference>
<dbReference type="InterPro" id="IPR009305">
    <property type="entry name" value="Mpo1-like"/>
</dbReference>
<proteinExistence type="predicted"/>
<dbReference type="OrthoDB" id="5515308at2"/>
<protein>
    <recommendedName>
        <fullName evidence="4">DUF962 domain-containing protein</fullName>
    </recommendedName>
</protein>
<organism evidence="2 3">
    <name type="scientific">Ketobacter alkanivorans</name>
    <dbReference type="NCBI Taxonomy" id="1917421"/>
    <lineage>
        <taxon>Bacteria</taxon>
        <taxon>Pseudomonadati</taxon>
        <taxon>Pseudomonadota</taxon>
        <taxon>Gammaproteobacteria</taxon>
        <taxon>Pseudomonadales</taxon>
        <taxon>Ketobacteraceae</taxon>
        <taxon>Ketobacter</taxon>
    </lineage>
</organism>
<feature type="transmembrane region" description="Helical" evidence="1">
    <location>
        <begin position="21"/>
        <end position="40"/>
    </location>
</feature>
<keyword evidence="3" id="KW-1185">Reference proteome</keyword>
<dbReference type="Pfam" id="PF06127">
    <property type="entry name" value="Mpo1-like"/>
    <property type="match status" value="1"/>
</dbReference>
<sequence>MRSLTEQLTQYASYHRDKRNIITHFVGIPLIVVAVATLLARPELNIMGIALTPALLVVVAASTYYIKLDLRFGMAMVAALIISLWIGNALAALSTELWLLSGIGLFVVGWIIQFVGHVYERRKPAFIDDIMGLAIGPLFVAAEVAFILGLRKELQDAIEGVTGPAVIKEATTSS</sequence>
<keyword evidence="1" id="KW-0472">Membrane</keyword>
<feature type="transmembrane region" description="Helical" evidence="1">
    <location>
        <begin position="130"/>
        <end position="150"/>
    </location>
</feature>
<dbReference type="KEGG" id="kak:Kalk_16660"/>
<accession>A0A2K9LNL2</accession>
<feature type="transmembrane region" description="Helical" evidence="1">
    <location>
        <begin position="97"/>
        <end position="118"/>
    </location>
</feature>
<feature type="transmembrane region" description="Helical" evidence="1">
    <location>
        <begin position="72"/>
        <end position="91"/>
    </location>
</feature>
<reference evidence="3" key="1">
    <citation type="submission" date="2017-08" db="EMBL/GenBank/DDBJ databases">
        <title>Direct submision.</title>
        <authorList>
            <person name="Kim S.-J."/>
            <person name="Rhee S.-K."/>
        </authorList>
    </citation>
    <scope>NUCLEOTIDE SEQUENCE [LARGE SCALE GENOMIC DNA]</scope>
    <source>
        <strain evidence="3">GI5</strain>
    </source>
</reference>